<accession>A0A915HEZ8</accession>
<name>A0A915HEZ8_ROMCU</name>
<protein>
    <submittedName>
        <fullName evidence="2">Uncharacterized protein</fullName>
    </submittedName>
</protein>
<keyword evidence="1" id="KW-1185">Reference proteome</keyword>
<evidence type="ECO:0000313" key="1">
    <source>
        <dbReference type="Proteomes" id="UP000887565"/>
    </source>
</evidence>
<sequence length="64" mass="6819">LLGLVLPTWTLRSGGTAPGSRSVGRILHIEASSILSKAPNMMPHIKRNLDHITSSTILSTGPEM</sequence>
<organism evidence="1 2">
    <name type="scientific">Romanomermis culicivorax</name>
    <name type="common">Nematode worm</name>
    <dbReference type="NCBI Taxonomy" id="13658"/>
    <lineage>
        <taxon>Eukaryota</taxon>
        <taxon>Metazoa</taxon>
        <taxon>Ecdysozoa</taxon>
        <taxon>Nematoda</taxon>
        <taxon>Enoplea</taxon>
        <taxon>Dorylaimia</taxon>
        <taxon>Mermithida</taxon>
        <taxon>Mermithoidea</taxon>
        <taxon>Mermithidae</taxon>
        <taxon>Romanomermis</taxon>
    </lineage>
</organism>
<dbReference type="Proteomes" id="UP000887565">
    <property type="component" value="Unplaced"/>
</dbReference>
<proteinExistence type="predicted"/>
<dbReference type="AlphaFoldDB" id="A0A915HEZ8"/>
<evidence type="ECO:0000313" key="2">
    <source>
        <dbReference type="WBParaSite" id="nRc.2.0.1.t00637-RA"/>
    </source>
</evidence>
<dbReference type="WBParaSite" id="nRc.2.0.1.t00637-RA">
    <property type="protein sequence ID" value="nRc.2.0.1.t00637-RA"/>
    <property type="gene ID" value="nRc.2.0.1.g00637"/>
</dbReference>
<reference evidence="2" key="1">
    <citation type="submission" date="2022-11" db="UniProtKB">
        <authorList>
            <consortium name="WormBaseParasite"/>
        </authorList>
    </citation>
    <scope>IDENTIFICATION</scope>
</reference>